<accession>A0AAE6IWU8</accession>
<dbReference type="Proteomes" id="UP000323594">
    <property type="component" value="Chromosome"/>
</dbReference>
<sequence>MENQNWKTVKQVAQENNCNERTVQKWCTANDVPYSGNGFRKEWKIFPEHEKAFKERERPGRRWHKEVSHSTAS</sequence>
<evidence type="ECO:0000256" key="1">
    <source>
        <dbReference type="SAM" id="MobiDB-lite"/>
    </source>
</evidence>
<proteinExistence type="predicted"/>
<dbReference type="RefSeq" id="WP_148879368.1">
    <property type="nucleotide sequence ID" value="NZ_CP042813.1"/>
</dbReference>
<gene>
    <name evidence="2" type="ORF">FUT82_16735</name>
</gene>
<dbReference type="AlphaFoldDB" id="A0AAE6IWU8"/>
<protein>
    <submittedName>
        <fullName evidence="2">Helix-turn-helix domain-containing protein</fullName>
    </submittedName>
</protein>
<reference evidence="2 3" key="1">
    <citation type="submission" date="2019-08" db="EMBL/GenBank/DDBJ databases">
        <authorList>
            <person name="Kuhnert P."/>
        </authorList>
    </citation>
    <scope>NUCLEOTIDE SEQUENCE [LARGE SCALE GENOMIC DNA]</scope>
    <source>
        <strain evidence="2 3">B36.5</strain>
    </source>
</reference>
<organism evidence="2 3">
    <name type="scientific">Treponema phagedenis</name>
    <dbReference type="NCBI Taxonomy" id="162"/>
    <lineage>
        <taxon>Bacteria</taxon>
        <taxon>Pseudomonadati</taxon>
        <taxon>Spirochaetota</taxon>
        <taxon>Spirochaetia</taxon>
        <taxon>Spirochaetales</taxon>
        <taxon>Treponemataceae</taxon>
        <taxon>Treponema</taxon>
    </lineage>
</organism>
<evidence type="ECO:0000313" key="2">
    <source>
        <dbReference type="EMBL" id="QEJ99476.1"/>
    </source>
</evidence>
<feature type="region of interest" description="Disordered" evidence="1">
    <location>
        <begin position="54"/>
        <end position="73"/>
    </location>
</feature>
<dbReference type="EMBL" id="CP042817">
    <property type="protein sequence ID" value="QEJ99476.1"/>
    <property type="molecule type" value="Genomic_DNA"/>
</dbReference>
<name>A0AAE6IWU8_TREPH</name>
<evidence type="ECO:0000313" key="3">
    <source>
        <dbReference type="Proteomes" id="UP000323594"/>
    </source>
</evidence>